<dbReference type="AlphaFoldDB" id="A0A7M2WQP8"/>
<dbReference type="InterPro" id="IPR017941">
    <property type="entry name" value="Rieske_2Fe-2S"/>
</dbReference>
<evidence type="ECO:0000256" key="6">
    <source>
        <dbReference type="ARBA" id="ARBA00038001"/>
    </source>
</evidence>
<dbReference type="PANTHER" id="PTHR21496:SF0">
    <property type="entry name" value="RIESKE DOMAIN-CONTAINING PROTEIN"/>
    <property type="match status" value="1"/>
</dbReference>
<evidence type="ECO:0000313" key="9">
    <source>
        <dbReference type="Proteomes" id="UP000593765"/>
    </source>
</evidence>
<dbReference type="PROSITE" id="PS51296">
    <property type="entry name" value="RIESKE"/>
    <property type="match status" value="1"/>
</dbReference>
<evidence type="ECO:0000256" key="1">
    <source>
        <dbReference type="ARBA" id="ARBA00022714"/>
    </source>
</evidence>
<accession>A0A7M2WQP8</accession>
<dbReference type="Gene3D" id="2.102.10.10">
    <property type="entry name" value="Rieske [2Fe-2S] iron-sulphur domain"/>
    <property type="match status" value="1"/>
</dbReference>
<dbReference type="EMBL" id="CP063458">
    <property type="protein sequence ID" value="QOV87875.1"/>
    <property type="molecule type" value="Genomic_DNA"/>
</dbReference>
<dbReference type="SUPFAM" id="SSF50022">
    <property type="entry name" value="ISP domain"/>
    <property type="match status" value="1"/>
</dbReference>
<dbReference type="GO" id="GO:0051537">
    <property type="term" value="F:2 iron, 2 sulfur cluster binding"/>
    <property type="evidence" value="ECO:0007669"/>
    <property type="project" value="UniProtKB-KW"/>
</dbReference>
<keyword evidence="2" id="KW-0479">Metal-binding</keyword>
<evidence type="ECO:0000256" key="5">
    <source>
        <dbReference type="ARBA" id="ARBA00034078"/>
    </source>
</evidence>
<dbReference type="CDD" id="cd03467">
    <property type="entry name" value="Rieske"/>
    <property type="match status" value="1"/>
</dbReference>
<dbReference type="Proteomes" id="UP000593765">
    <property type="component" value="Chromosome"/>
</dbReference>
<dbReference type="KEGG" id="hbs:IPV69_16495"/>
<proteinExistence type="inferred from homology"/>
<evidence type="ECO:0000256" key="2">
    <source>
        <dbReference type="ARBA" id="ARBA00022723"/>
    </source>
</evidence>
<evidence type="ECO:0000313" key="8">
    <source>
        <dbReference type="EMBL" id="QOV87875.1"/>
    </source>
</evidence>
<organism evidence="8 9">
    <name type="scientific">Humisphaera borealis</name>
    <dbReference type="NCBI Taxonomy" id="2807512"/>
    <lineage>
        <taxon>Bacteria</taxon>
        <taxon>Pseudomonadati</taxon>
        <taxon>Planctomycetota</taxon>
        <taxon>Phycisphaerae</taxon>
        <taxon>Tepidisphaerales</taxon>
        <taxon>Tepidisphaeraceae</taxon>
        <taxon>Humisphaera</taxon>
    </lineage>
</organism>
<evidence type="ECO:0000256" key="3">
    <source>
        <dbReference type="ARBA" id="ARBA00023004"/>
    </source>
</evidence>
<dbReference type="RefSeq" id="WP_206290790.1">
    <property type="nucleotide sequence ID" value="NZ_CP063458.1"/>
</dbReference>
<evidence type="ECO:0000256" key="4">
    <source>
        <dbReference type="ARBA" id="ARBA00023014"/>
    </source>
</evidence>
<dbReference type="InterPro" id="IPR036922">
    <property type="entry name" value="Rieske_2Fe-2S_sf"/>
</dbReference>
<dbReference type="Pfam" id="PF00355">
    <property type="entry name" value="Rieske"/>
    <property type="match status" value="1"/>
</dbReference>
<protein>
    <submittedName>
        <fullName evidence="8">Rieske (2Fe-2S) protein</fullName>
    </submittedName>
</protein>
<reference evidence="8 9" key="1">
    <citation type="submission" date="2020-10" db="EMBL/GenBank/DDBJ databases">
        <title>Wide distribution of Phycisphaera-like planctomycetes from WD2101 soil group in peatlands and genome analysis of the first cultivated representative.</title>
        <authorList>
            <person name="Dedysh S.N."/>
            <person name="Beletsky A.V."/>
            <person name="Ivanova A."/>
            <person name="Kulichevskaya I.S."/>
            <person name="Suzina N.E."/>
            <person name="Philippov D.A."/>
            <person name="Rakitin A.L."/>
            <person name="Mardanov A.V."/>
            <person name="Ravin N.V."/>
        </authorList>
    </citation>
    <scope>NUCLEOTIDE SEQUENCE [LARGE SCALE GENOMIC DNA]</scope>
    <source>
        <strain evidence="8 9">M1803</strain>
    </source>
</reference>
<keyword evidence="9" id="KW-1185">Reference proteome</keyword>
<dbReference type="PANTHER" id="PTHR21496">
    <property type="entry name" value="FERREDOXIN-RELATED"/>
    <property type="match status" value="1"/>
</dbReference>
<comment type="similarity">
    <text evidence="6">Belongs to the bacterial ring-hydroxylating dioxygenase ferredoxin component family.</text>
</comment>
<keyword evidence="1" id="KW-0001">2Fe-2S</keyword>
<comment type="cofactor">
    <cofactor evidence="5">
        <name>[2Fe-2S] cluster</name>
        <dbReference type="ChEBI" id="CHEBI:190135"/>
    </cofactor>
</comment>
<name>A0A7M2WQP8_9BACT</name>
<evidence type="ECO:0000259" key="7">
    <source>
        <dbReference type="PROSITE" id="PS51296"/>
    </source>
</evidence>
<dbReference type="GO" id="GO:0046872">
    <property type="term" value="F:metal ion binding"/>
    <property type="evidence" value="ECO:0007669"/>
    <property type="project" value="UniProtKB-KW"/>
</dbReference>
<keyword evidence="4" id="KW-0411">Iron-sulfur</keyword>
<sequence length="108" mass="12096">MAWTSLCELNELNEGEGKYVEIGGFKLALFLHQGAVYTMDNYCPHAGGNLAAGWVHEGCAVCPWHAWPFRLDNGELRDSPGCKVTTYKTRVFKMEGKPELVQAELPMY</sequence>
<gene>
    <name evidence="8" type="ORF">IPV69_16495</name>
</gene>
<feature type="domain" description="Rieske" evidence="7">
    <location>
        <begin position="4"/>
        <end position="91"/>
    </location>
</feature>
<keyword evidence="3" id="KW-0408">Iron</keyword>